<evidence type="ECO:0000256" key="3">
    <source>
        <dbReference type="ARBA" id="ARBA00022692"/>
    </source>
</evidence>
<protein>
    <submittedName>
        <fullName evidence="8">Amino acid permease</fullName>
    </submittedName>
</protein>
<evidence type="ECO:0000256" key="2">
    <source>
        <dbReference type="ARBA" id="ARBA00022475"/>
    </source>
</evidence>
<dbReference type="Proteomes" id="UP000475155">
    <property type="component" value="Unassembled WGS sequence"/>
</dbReference>
<keyword evidence="3 6" id="KW-0812">Transmembrane</keyword>
<feature type="transmembrane region" description="Helical" evidence="6">
    <location>
        <begin position="327"/>
        <end position="347"/>
    </location>
</feature>
<gene>
    <name evidence="8" type="ORF">GFD18_09145</name>
</gene>
<dbReference type="InterPro" id="IPR050367">
    <property type="entry name" value="APC_superfamily"/>
</dbReference>
<feature type="transmembrane region" description="Helical" evidence="6">
    <location>
        <begin position="199"/>
        <end position="221"/>
    </location>
</feature>
<evidence type="ECO:0000313" key="8">
    <source>
        <dbReference type="EMBL" id="NEH12241.1"/>
    </source>
</evidence>
<feature type="transmembrane region" description="Helical" evidence="6">
    <location>
        <begin position="52"/>
        <end position="71"/>
    </location>
</feature>
<dbReference type="PANTHER" id="PTHR42770">
    <property type="entry name" value="AMINO ACID TRANSPORTER-RELATED"/>
    <property type="match status" value="1"/>
</dbReference>
<feature type="signal peptide" evidence="7">
    <location>
        <begin position="1"/>
        <end position="22"/>
    </location>
</feature>
<feature type="transmembrane region" description="Helical" evidence="6">
    <location>
        <begin position="132"/>
        <end position="157"/>
    </location>
</feature>
<keyword evidence="2" id="KW-1003">Cell membrane</keyword>
<evidence type="ECO:0000256" key="7">
    <source>
        <dbReference type="SAM" id="SignalP"/>
    </source>
</evidence>
<reference evidence="8 9" key="1">
    <citation type="submission" date="2019-10" db="EMBL/GenBank/DDBJ databases">
        <title>Bifidobacterium from non-human primates.</title>
        <authorList>
            <person name="Modesto M."/>
        </authorList>
    </citation>
    <scope>NUCLEOTIDE SEQUENCE [LARGE SCALE GENOMIC DNA]</scope>
    <source>
        <strain evidence="8 9">SMA1</strain>
    </source>
</reference>
<dbReference type="PANTHER" id="PTHR42770:SF16">
    <property type="entry name" value="AMINO ACID PERMEASE"/>
    <property type="match status" value="1"/>
</dbReference>
<dbReference type="RefSeq" id="WP_163199861.1">
    <property type="nucleotide sequence ID" value="NZ_WHZU01000016.1"/>
</dbReference>
<feature type="transmembrane region" description="Helical" evidence="6">
    <location>
        <begin position="91"/>
        <end position="112"/>
    </location>
</feature>
<dbReference type="Pfam" id="PF13520">
    <property type="entry name" value="AA_permease_2"/>
    <property type="match status" value="1"/>
</dbReference>
<organism evidence="8 9">
    <name type="scientific">Bifidobacterium saimiriisciurei</name>
    <dbReference type="NCBI Taxonomy" id="2661627"/>
    <lineage>
        <taxon>Bacteria</taxon>
        <taxon>Bacillati</taxon>
        <taxon>Actinomycetota</taxon>
        <taxon>Actinomycetes</taxon>
        <taxon>Bifidobacteriales</taxon>
        <taxon>Bifidobacteriaceae</taxon>
        <taxon>Bifidobacterium</taxon>
    </lineage>
</organism>
<feature type="transmembrane region" description="Helical" evidence="6">
    <location>
        <begin position="383"/>
        <end position="401"/>
    </location>
</feature>
<dbReference type="InterPro" id="IPR002293">
    <property type="entry name" value="AA/rel_permease1"/>
</dbReference>
<comment type="subcellular location">
    <subcellularLocation>
        <location evidence="1">Cell membrane</location>
        <topology evidence="1">Multi-pass membrane protein</topology>
    </subcellularLocation>
</comment>
<name>A0ABX0CC37_9BIFI</name>
<dbReference type="PIRSF" id="PIRSF006060">
    <property type="entry name" value="AA_transporter"/>
    <property type="match status" value="1"/>
</dbReference>
<keyword evidence="9" id="KW-1185">Reference proteome</keyword>
<accession>A0ABX0CC37</accession>
<dbReference type="EMBL" id="WHZU01000016">
    <property type="protein sequence ID" value="NEH12241.1"/>
    <property type="molecule type" value="Genomic_DNA"/>
</dbReference>
<feature type="transmembrane region" description="Helical" evidence="6">
    <location>
        <begin position="447"/>
        <end position="465"/>
    </location>
</feature>
<feature type="chain" id="PRO_5046638957" evidence="7">
    <location>
        <begin position="23"/>
        <end position="524"/>
    </location>
</feature>
<feature type="transmembrane region" description="Helical" evidence="6">
    <location>
        <begin position="274"/>
        <end position="297"/>
    </location>
</feature>
<feature type="transmembrane region" description="Helical" evidence="6">
    <location>
        <begin position="485"/>
        <end position="508"/>
    </location>
</feature>
<keyword evidence="4 6" id="KW-1133">Transmembrane helix</keyword>
<dbReference type="Gene3D" id="1.20.1740.10">
    <property type="entry name" value="Amino acid/polyamine transporter I"/>
    <property type="match status" value="1"/>
</dbReference>
<evidence type="ECO:0000256" key="1">
    <source>
        <dbReference type="ARBA" id="ARBA00004651"/>
    </source>
</evidence>
<sequence length="524" mass="53840">MTTIINQSICKPPIVAAGPASAAPAATVTSTTNAALANAAAKPSDSKLAGSLGTGAIVFMVVAAAAPLTVLGGGTPVGILLGNGAGFPSTFIIAGLALALFSVGLSAMARYVPRSGAFFAYISQGINPTWGLAAATLAMVTYTAIQLSVYCLIGLQLRTGISAISGIDLPWWAYSFLMVATVAFLGYRRIDMSSKVLGPLLVAEIGVVVILSVVILAHGGAHGIDVAASFSPDAVTSGAPGVALMFSIAGFIGFESTAVYRGEARDPDRTIPRATYIAVAFVTVLYTISSFALVSAWGSDRVRQAAADTLAKGNMLQVTAQAYIGPWYAAVISFLLITSLFACVLSFHNVLARYMFSLSTHGVLPRALGTVHSRHGSPSRASLVQSATAAAIVLVIALLGADPYAQGFTWLSGMATVGFVTLMVLTCLAVVTFFIRHNIDVSLWSSGIAPGLGAVALATFLYFIIANFPTLVGDVDSSGATAAGALTYTLLGIMAASLLVGAAQVLVLKRRDITAYRNLVNAGE</sequence>
<keyword evidence="7" id="KW-0732">Signal</keyword>
<evidence type="ECO:0000256" key="4">
    <source>
        <dbReference type="ARBA" id="ARBA00022989"/>
    </source>
</evidence>
<comment type="caution">
    <text evidence="8">The sequence shown here is derived from an EMBL/GenBank/DDBJ whole genome shotgun (WGS) entry which is preliminary data.</text>
</comment>
<keyword evidence="5 6" id="KW-0472">Membrane</keyword>
<feature type="transmembrane region" description="Helical" evidence="6">
    <location>
        <begin position="241"/>
        <end position="262"/>
    </location>
</feature>
<evidence type="ECO:0000313" key="9">
    <source>
        <dbReference type="Proteomes" id="UP000475155"/>
    </source>
</evidence>
<feature type="transmembrane region" description="Helical" evidence="6">
    <location>
        <begin position="407"/>
        <end position="435"/>
    </location>
</feature>
<proteinExistence type="predicted"/>
<feature type="transmembrane region" description="Helical" evidence="6">
    <location>
        <begin position="169"/>
        <end position="187"/>
    </location>
</feature>
<evidence type="ECO:0000256" key="5">
    <source>
        <dbReference type="ARBA" id="ARBA00023136"/>
    </source>
</evidence>
<evidence type="ECO:0000256" key="6">
    <source>
        <dbReference type="SAM" id="Phobius"/>
    </source>
</evidence>